<dbReference type="PANTHER" id="PTHR48069">
    <property type="entry name" value="DIHYDROFOLATE REDUCTASE"/>
    <property type="match status" value="1"/>
</dbReference>
<keyword evidence="6 8" id="KW-0560">Oxidoreductase</keyword>
<dbReference type="GO" id="GO:0005829">
    <property type="term" value="C:cytosol"/>
    <property type="evidence" value="ECO:0007669"/>
    <property type="project" value="TreeGrafter"/>
</dbReference>
<gene>
    <name evidence="11" type="ORF">G7Y82_08870</name>
</gene>
<evidence type="ECO:0000256" key="9">
    <source>
        <dbReference type="RuleBase" id="RU004474"/>
    </source>
</evidence>
<evidence type="ECO:0000256" key="6">
    <source>
        <dbReference type="ARBA" id="ARBA00023002"/>
    </source>
</evidence>
<dbReference type="GO" id="GO:0070401">
    <property type="term" value="F:NADP+ binding"/>
    <property type="evidence" value="ECO:0007669"/>
    <property type="project" value="UniProtKB-ARBA"/>
</dbReference>
<dbReference type="SUPFAM" id="SSF53597">
    <property type="entry name" value="Dihydrofolate reductase-like"/>
    <property type="match status" value="1"/>
</dbReference>
<dbReference type="PROSITE" id="PS51330">
    <property type="entry name" value="DHFR_2"/>
    <property type="match status" value="1"/>
</dbReference>
<dbReference type="Gene3D" id="3.40.430.10">
    <property type="entry name" value="Dihydrofolate Reductase, subunit A"/>
    <property type="match status" value="1"/>
</dbReference>
<dbReference type="PRINTS" id="PR00070">
    <property type="entry name" value="DHFR"/>
</dbReference>
<dbReference type="Proteomes" id="UP000653472">
    <property type="component" value="Unassembled WGS sequence"/>
</dbReference>
<evidence type="ECO:0000313" key="12">
    <source>
        <dbReference type="Proteomes" id="UP000653472"/>
    </source>
</evidence>
<comment type="function">
    <text evidence="7 8">Key enzyme in folate metabolism. Catalyzes an essential reaction for de novo glycine and purine synthesis, and for DNA precursor synthesis.</text>
</comment>
<evidence type="ECO:0000256" key="8">
    <source>
        <dbReference type="PIRNR" id="PIRNR000194"/>
    </source>
</evidence>
<dbReference type="Pfam" id="PF00186">
    <property type="entry name" value="DHFR_1"/>
    <property type="match status" value="1"/>
</dbReference>
<protein>
    <recommendedName>
        <fullName evidence="3 8">Dihydrofolate reductase</fullName>
        <ecNumber evidence="3 8">1.5.1.3</ecNumber>
    </recommendedName>
</protein>
<dbReference type="AlphaFoldDB" id="A0A970B9I9"/>
<comment type="caution">
    <text evidence="11">The sequence shown here is derived from an EMBL/GenBank/DDBJ whole genome shotgun (WGS) entry which is preliminary data.</text>
</comment>
<evidence type="ECO:0000256" key="7">
    <source>
        <dbReference type="ARBA" id="ARBA00025067"/>
    </source>
</evidence>
<evidence type="ECO:0000256" key="5">
    <source>
        <dbReference type="ARBA" id="ARBA00022857"/>
    </source>
</evidence>
<dbReference type="GO" id="GO:0006730">
    <property type="term" value="P:one-carbon metabolic process"/>
    <property type="evidence" value="ECO:0007669"/>
    <property type="project" value="UniProtKB-KW"/>
</dbReference>
<dbReference type="RefSeq" id="WP_168147690.1">
    <property type="nucleotide sequence ID" value="NZ_JAAVXB010000004.1"/>
</dbReference>
<evidence type="ECO:0000256" key="1">
    <source>
        <dbReference type="ARBA" id="ARBA00004903"/>
    </source>
</evidence>
<dbReference type="PIRSF" id="PIRSF000194">
    <property type="entry name" value="DHFR"/>
    <property type="match status" value="1"/>
</dbReference>
<comment type="catalytic activity">
    <reaction evidence="8">
        <text>(6S)-5,6,7,8-tetrahydrofolate + NADP(+) = 7,8-dihydrofolate + NADPH + H(+)</text>
        <dbReference type="Rhea" id="RHEA:15009"/>
        <dbReference type="ChEBI" id="CHEBI:15378"/>
        <dbReference type="ChEBI" id="CHEBI:57451"/>
        <dbReference type="ChEBI" id="CHEBI:57453"/>
        <dbReference type="ChEBI" id="CHEBI:57783"/>
        <dbReference type="ChEBI" id="CHEBI:58349"/>
        <dbReference type="EC" id="1.5.1.3"/>
    </reaction>
</comment>
<name>A0A970B9I9_9GAMM</name>
<evidence type="ECO:0000256" key="2">
    <source>
        <dbReference type="ARBA" id="ARBA00009539"/>
    </source>
</evidence>
<keyword evidence="12" id="KW-1185">Reference proteome</keyword>
<dbReference type="FunFam" id="3.40.430.10:FF:000001">
    <property type="entry name" value="Dihydrofolate reductase"/>
    <property type="match status" value="1"/>
</dbReference>
<sequence length="167" mass="19105">MPSSLSLVVALDENRLIGRDNGLPWRLPDDMKHFRRVTTGHTILMGRKTWDSLGRPLPERDNWVLTRDRDFRADGARVFHSLDDVHAAHADGELMVIGGGELYRQTLPLAQRLYLTEVQAKLADGDAWFPAFDRSAFREIANEAHDADERHAYPFRFITLERLAPQS</sequence>
<dbReference type="EC" id="1.5.1.3" evidence="3 8"/>
<dbReference type="PROSITE" id="PS00075">
    <property type="entry name" value="DHFR_1"/>
    <property type="match status" value="1"/>
</dbReference>
<comment type="pathway">
    <text evidence="1 8">Cofactor biosynthesis; tetrahydrofolate biosynthesis; 5,6,7,8-tetrahydrofolate from 7,8-dihydrofolate: step 1/1.</text>
</comment>
<dbReference type="InterPro" id="IPR012259">
    <property type="entry name" value="DHFR"/>
</dbReference>
<comment type="similarity">
    <text evidence="2 8 9">Belongs to the dihydrofolate reductase family.</text>
</comment>
<dbReference type="InterPro" id="IPR001796">
    <property type="entry name" value="DHFR_dom"/>
</dbReference>
<dbReference type="CDD" id="cd00209">
    <property type="entry name" value="DHFR"/>
    <property type="match status" value="1"/>
</dbReference>
<evidence type="ECO:0000259" key="10">
    <source>
        <dbReference type="PROSITE" id="PS51330"/>
    </source>
</evidence>
<evidence type="ECO:0000256" key="3">
    <source>
        <dbReference type="ARBA" id="ARBA00012856"/>
    </source>
</evidence>
<reference evidence="11" key="1">
    <citation type="submission" date="2020-03" db="EMBL/GenBank/DDBJ databases">
        <title>Solimonas marina sp. nov., isolated from deep seawater of the Pacific Ocean.</title>
        <authorList>
            <person name="Liu X."/>
            <person name="Lai Q."/>
            <person name="Sun F."/>
            <person name="Gai Y."/>
            <person name="Li G."/>
            <person name="Shao Z."/>
        </authorList>
    </citation>
    <scope>NUCLEOTIDE SEQUENCE</scope>
    <source>
        <strain evidence="11">C16B3</strain>
    </source>
</reference>
<dbReference type="PANTHER" id="PTHR48069:SF3">
    <property type="entry name" value="DIHYDROFOLATE REDUCTASE"/>
    <property type="match status" value="1"/>
</dbReference>
<dbReference type="GO" id="GO:0046654">
    <property type="term" value="P:tetrahydrofolate biosynthetic process"/>
    <property type="evidence" value="ECO:0007669"/>
    <property type="project" value="InterPro"/>
</dbReference>
<accession>A0A970B9I9</accession>
<dbReference type="GO" id="GO:0046655">
    <property type="term" value="P:folic acid metabolic process"/>
    <property type="evidence" value="ECO:0007669"/>
    <property type="project" value="TreeGrafter"/>
</dbReference>
<evidence type="ECO:0000256" key="4">
    <source>
        <dbReference type="ARBA" id="ARBA00022563"/>
    </source>
</evidence>
<proteinExistence type="inferred from homology"/>
<dbReference type="GO" id="GO:0004146">
    <property type="term" value="F:dihydrofolate reductase activity"/>
    <property type="evidence" value="ECO:0007669"/>
    <property type="project" value="UniProtKB-EC"/>
</dbReference>
<keyword evidence="4 8" id="KW-0554">One-carbon metabolism</keyword>
<feature type="domain" description="DHFR" evidence="10">
    <location>
        <begin position="4"/>
        <end position="162"/>
    </location>
</feature>
<dbReference type="InterPro" id="IPR024072">
    <property type="entry name" value="DHFR-like_dom_sf"/>
</dbReference>
<dbReference type="GO" id="GO:0046452">
    <property type="term" value="P:dihydrofolate metabolic process"/>
    <property type="evidence" value="ECO:0007669"/>
    <property type="project" value="TreeGrafter"/>
</dbReference>
<dbReference type="EMBL" id="JAAVXB010000004">
    <property type="protein sequence ID" value="NKF22431.1"/>
    <property type="molecule type" value="Genomic_DNA"/>
</dbReference>
<keyword evidence="5 8" id="KW-0521">NADP</keyword>
<dbReference type="InterPro" id="IPR017925">
    <property type="entry name" value="DHFR_CS"/>
</dbReference>
<evidence type="ECO:0000313" key="11">
    <source>
        <dbReference type="EMBL" id="NKF22431.1"/>
    </source>
</evidence>
<organism evidence="11 12">
    <name type="scientific">Solimonas marina</name>
    <dbReference type="NCBI Taxonomy" id="2714601"/>
    <lineage>
        <taxon>Bacteria</taxon>
        <taxon>Pseudomonadati</taxon>
        <taxon>Pseudomonadota</taxon>
        <taxon>Gammaproteobacteria</taxon>
        <taxon>Nevskiales</taxon>
        <taxon>Nevskiaceae</taxon>
        <taxon>Solimonas</taxon>
    </lineage>
</organism>